<evidence type="ECO:0000313" key="1">
    <source>
        <dbReference type="EMBL" id="SUB78994.1"/>
    </source>
</evidence>
<accession>A0AAQ1UG78</accession>
<dbReference type="Proteomes" id="UP000255283">
    <property type="component" value="Unassembled WGS sequence"/>
</dbReference>
<gene>
    <name evidence="1" type="ORF">NCTC13063_00246</name>
</gene>
<sequence>MFFYTFVGQLMEKVYLCTAFRIESGGLPHLCVMAN</sequence>
<proteinExistence type="predicted"/>
<evidence type="ECO:0000313" key="2">
    <source>
        <dbReference type="Proteomes" id="UP000255283"/>
    </source>
</evidence>
<dbReference type="AlphaFoldDB" id="A0AAQ1UG78"/>
<organism evidence="1 2">
    <name type="scientific">Segatella buccae</name>
    <dbReference type="NCBI Taxonomy" id="28126"/>
    <lineage>
        <taxon>Bacteria</taxon>
        <taxon>Pseudomonadati</taxon>
        <taxon>Bacteroidota</taxon>
        <taxon>Bacteroidia</taxon>
        <taxon>Bacteroidales</taxon>
        <taxon>Prevotellaceae</taxon>
        <taxon>Segatella</taxon>
    </lineage>
</organism>
<comment type="caution">
    <text evidence="1">The sequence shown here is derived from an EMBL/GenBank/DDBJ whole genome shotgun (WGS) entry which is preliminary data.</text>
</comment>
<reference evidence="1 2" key="1">
    <citation type="submission" date="2018-06" db="EMBL/GenBank/DDBJ databases">
        <authorList>
            <consortium name="Pathogen Informatics"/>
            <person name="Doyle S."/>
        </authorList>
    </citation>
    <scope>NUCLEOTIDE SEQUENCE [LARGE SCALE GENOMIC DNA]</scope>
    <source>
        <strain evidence="1 2">NCTC13063</strain>
    </source>
</reference>
<protein>
    <submittedName>
        <fullName evidence="1">Uncharacterized protein</fullName>
    </submittedName>
</protein>
<name>A0AAQ1UG78_9BACT</name>
<dbReference type="EMBL" id="UGTJ01000001">
    <property type="protein sequence ID" value="SUB78994.1"/>
    <property type="molecule type" value="Genomic_DNA"/>
</dbReference>